<dbReference type="EMBL" id="JABSTQ010006100">
    <property type="protein sequence ID" value="KAG0437930.1"/>
    <property type="molecule type" value="Genomic_DNA"/>
</dbReference>
<sequence length="381" mass="41775">MQRLSVYVDSKLLRRPGREKLLHSVKNAKRTRKPPIDSSSSGSTDFASLWLGLQKASSLPQTANTQPAPLLPTYESSLHQGTPVSIEELFKGISAGQPKAGTNDLHPRPSVAVPAKRPSVPMPFGNAPPASALPGLPGLRMRLPPPCDAALIPDSFVESNRLLLESLGKLGPPPVEELEPQVSWQTPRMAPPFPVPTGVPGQAPSLATTEQQRHHQRMPFYHVPAPQPLYPQQRPTFFTYQQQQHHPSQPQFDPKLRFHTRPPLLNNEVLRNKAPPPQKPSTAGKVLKKDKKSGGAVPAAAVPSETSATDKNRKPPNKQNLVTLKPKPKPKLETASRVKEERSEEKVDSASFSKDVPPSDSKPKQRRSRLAVKFDNDPNAT</sequence>
<reference evidence="1 2" key="1">
    <citation type="journal article" date="2020" name="Cell">
        <title>Large-Scale Comparative Analyses of Tick Genomes Elucidate Their Genetic Diversity and Vector Capacities.</title>
        <authorList>
            <consortium name="Tick Genome and Microbiome Consortium (TIGMIC)"/>
            <person name="Jia N."/>
            <person name="Wang J."/>
            <person name="Shi W."/>
            <person name="Du L."/>
            <person name="Sun Y."/>
            <person name="Zhan W."/>
            <person name="Jiang J.F."/>
            <person name="Wang Q."/>
            <person name="Zhang B."/>
            <person name="Ji P."/>
            <person name="Bell-Sakyi L."/>
            <person name="Cui X.M."/>
            <person name="Yuan T.T."/>
            <person name="Jiang B.G."/>
            <person name="Yang W.F."/>
            <person name="Lam T.T."/>
            <person name="Chang Q.C."/>
            <person name="Ding S.J."/>
            <person name="Wang X.J."/>
            <person name="Zhu J.G."/>
            <person name="Ruan X.D."/>
            <person name="Zhao L."/>
            <person name="Wei J.T."/>
            <person name="Ye R.Z."/>
            <person name="Que T.C."/>
            <person name="Du C.H."/>
            <person name="Zhou Y.H."/>
            <person name="Cheng J.X."/>
            <person name="Dai P.F."/>
            <person name="Guo W.B."/>
            <person name="Han X.H."/>
            <person name="Huang E.J."/>
            <person name="Li L.F."/>
            <person name="Wei W."/>
            <person name="Gao Y.C."/>
            <person name="Liu J.Z."/>
            <person name="Shao H.Z."/>
            <person name="Wang X."/>
            <person name="Wang C.C."/>
            <person name="Yang T.C."/>
            <person name="Huo Q.B."/>
            <person name="Li W."/>
            <person name="Chen H.Y."/>
            <person name="Chen S.E."/>
            <person name="Zhou L.G."/>
            <person name="Ni X.B."/>
            <person name="Tian J.H."/>
            <person name="Sheng Y."/>
            <person name="Liu T."/>
            <person name="Pan Y.S."/>
            <person name="Xia L.Y."/>
            <person name="Li J."/>
            <person name="Zhao F."/>
            <person name="Cao W.C."/>
        </authorList>
    </citation>
    <scope>NUCLEOTIDE SEQUENCE [LARGE SCALE GENOMIC DNA]</scope>
    <source>
        <strain evidence="1">Iper-2018</strain>
    </source>
</reference>
<dbReference type="Proteomes" id="UP000805193">
    <property type="component" value="Unassembled WGS sequence"/>
</dbReference>
<keyword evidence="2" id="KW-1185">Reference proteome</keyword>
<evidence type="ECO:0000313" key="1">
    <source>
        <dbReference type="EMBL" id="KAG0437930.1"/>
    </source>
</evidence>
<organism evidence="1 2">
    <name type="scientific">Ixodes persulcatus</name>
    <name type="common">Taiga tick</name>
    <dbReference type="NCBI Taxonomy" id="34615"/>
    <lineage>
        <taxon>Eukaryota</taxon>
        <taxon>Metazoa</taxon>
        <taxon>Ecdysozoa</taxon>
        <taxon>Arthropoda</taxon>
        <taxon>Chelicerata</taxon>
        <taxon>Arachnida</taxon>
        <taxon>Acari</taxon>
        <taxon>Parasitiformes</taxon>
        <taxon>Ixodida</taxon>
        <taxon>Ixodoidea</taxon>
        <taxon>Ixodidae</taxon>
        <taxon>Ixodinae</taxon>
        <taxon>Ixodes</taxon>
    </lineage>
</organism>
<proteinExistence type="predicted"/>
<comment type="caution">
    <text evidence="1">The sequence shown here is derived from an EMBL/GenBank/DDBJ whole genome shotgun (WGS) entry which is preliminary data.</text>
</comment>
<name>A0AC60QPV3_IXOPE</name>
<evidence type="ECO:0000313" key="2">
    <source>
        <dbReference type="Proteomes" id="UP000805193"/>
    </source>
</evidence>
<gene>
    <name evidence="1" type="ORF">HPB47_017218</name>
</gene>
<protein>
    <submittedName>
        <fullName evidence="1">Uncharacterized protein</fullName>
    </submittedName>
</protein>
<accession>A0AC60QPV3</accession>